<organism evidence="7 8">
    <name type="scientific">Lentisphaera araneosa HTCC2155</name>
    <dbReference type="NCBI Taxonomy" id="313628"/>
    <lineage>
        <taxon>Bacteria</taxon>
        <taxon>Pseudomonadati</taxon>
        <taxon>Lentisphaerota</taxon>
        <taxon>Lentisphaeria</taxon>
        <taxon>Lentisphaerales</taxon>
        <taxon>Lentisphaeraceae</taxon>
        <taxon>Lentisphaera</taxon>
    </lineage>
</organism>
<dbReference type="GO" id="GO:0000049">
    <property type="term" value="F:tRNA binding"/>
    <property type="evidence" value="ECO:0007669"/>
    <property type="project" value="TreeGrafter"/>
</dbReference>
<comment type="caution">
    <text evidence="7">The sequence shown here is derived from an EMBL/GenBank/DDBJ whole genome shotgun (WGS) entry which is preliminary data.</text>
</comment>
<feature type="domain" description="Aminoacyl-transfer RNA synthetases class-II family profile" evidence="6">
    <location>
        <begin position="7"/>
        <end position="292"/>
    </location>
</feature>
<dbReference type="STRING" id="313628.LNTAR_23684"/>
<dbReference type="GO" id="GO:0005829">
    <property type="term" value="C:cytosol"/>
    <property type="evidence" value="ECO:0007669"/>
    <property type="project" value="TreeGrafter"/>
</dbReference>
<dbReference type="PANTHER" id="PTHR42918">
    <property type="entry name" value="LYSYL-TRNA SYNTHETASE"/>
    <property type="match status" value="1"/>
</dbReference>
<dbReference type="AlphaFoldDB" id="A6DS64"/>
<dbReference type="PANTHER" id="PTHR42918:SF6">
    <property type="entry name" value="ELONGATION FACTOR P--(R)-BETA-LYSINE LIGASE"/>
    <property type="match status" value="1"/>
</dbReference>
<dbReference type="InterPro" id="IPR045864">
    <property type="entry name" value="aa-tRNA-synth_II/BPL/LPL"/>
</dbReference>
<dbReference type="Pfam" id="PF00152">
    <property type="entry name" value="tRNA-synt_2"/>
    <property type="match status" value="1"/>
</dbReference>
<dbReference type="InterPro" id="IPR004364">
    <property type="entry name" value="Aa-tRNA-synt_II"/>
</dbReference>
<evidence type="ECO:0000256" key="5">
    <source>
        <dbReference type="ARBA" id="ARBA00023146"/>
    </source>
</evidence>
<dbReference type="GO" id="GO:0004824">
    <property type="term" value="F:lysine-tRNA ligase activity"/>
    <property type="evidence" value="ECO:0007669"/>
    <property type="project" value="InterPro"/>
</dbReference>
<dbReference type="PRINTS" id="PR01042">
    <property type="entry name" value="TRNASYNTHASP"/>
</dbReference>
<gene>
    <name evidence="7" type="ORF">LNTAR_23684</name>
</gene>
<dbReference type="PROSITE" id="PS50862">
    <property type="entry name" value="AA_TRNA_LIGASE_II"/>
    <property type="match status" value="1"/>
</dbReference>
<proteinExistence type="predicted"/>
<dbReference type="EMBL" id="ABCK01000028">
    <property type="protein sequence ID" value="EDM25524.1"/>
    <property type="molecule type" value="Genomic_DNA"/>
</dbReference>
<dbReference type="eggNOG" id="COG2269">
    <property type="taxonomic scope" value="Bacteria"/>
</dbReference>
<name>A6DS64_9BACT</name>
<accession>A6DS64</accession>
<dbReference type="NCBIfam" id="TIGR00462">
    <property type="entry name" value="genX"/>
    <property type="match status" value="1"/>
</dbReference>
<protein>
    <submittedName>
        <fullName evidence="7">Lysyl-tRNA synthetase-related protein</fullName>
    </submittedName>
</protein>
<keyword evidence="8" id="KW-1185">Reference proteome</keyword>
<sequence length="292" mass="33791">MSRLNSLKQRSDLLQALRRFFWQRDFIEVETPIRLLTPALEDYIDAIPANGKFLRTSPELHMKRLLCEGAEKIFQIGACFREHEHGERHREEFTMLEWYEAHCDYRKIADDLQALFKFCSKELACREDYFSQTFEVLSLEDAFGSYAKISLDESIAQNNFEEILCFEVEPHLGKERPTLINDYPASMAALSRKKPNAPHLAERFEVYVDGLELANAYSELTDAQEQRQRFVECQDLRTSQKRITYDLDENFLQALEKGMPEAGGIALGVDRLAMVLFGHKDISSVLAFGDEQ</sequence>
<dbReference type="InterPro" id="IPR004525">
    <property type="entry name" value="EpmA"/>
</dbReference>
<keyword evidence="1" id="KW-0436">Ligase</keyword>
<keyword evidence="5 7" id="KW-0030">Aminoacyl-tRNA synthetase</keyword>
<keyword evidence="3" id="KW-0067">ATP-binding</keyword>
<evidence type="ECO:0000256" key="2">
    <source>
        <dbReference type="ARBA" id="ARBA00022741"/>
    </source>
</evidence>
<dbReference type="InterPro" id="IPR006195">
    <property type="entry name" value="aa-tRNA-synth_II"/>
</dbReference>
<dbReference type="InterPro" id="IPR002312">
    <property type="entry name" value="Asp/Asn-tRNA-synth_IIb"/>
</dbReference>
<keyword evidence="4" id="KW-0648">Protein biosynthesis</keyword>
<dbReference type="OrthoDB" id="9801152at2"/>
<evidence type="ECO:0000256" key="4">
    <source>
        <dbReference type="ARBA" id="ARBA00022917"/>
    </source>
</evidence>
<reference evidence="7 8" key="1">
    <citation type="journal article" date="2010" name="J. Bacteriol.">
        <title>Genome sequence of Lentisphaera araneosa HTCC2155T, the type species of the order Lentisphaerales in the phylum Lentisphaerae.</title>
        <authorList>
            <person name="Thrash J.C."/>
            <person name="Cho J.C."/>
            <person name="Vergin K.L."/>
            <person name="Morris R.M."/>
            <person name="Giovannoni S.J."/>
        </authorList>
    </citation>
    <scope>NUCLEOTIDE SEQUENCE [LARGE SCALE GENOMIC DNA]</scope>
    <source>
        <strain evidence="7 8">HTCC2155</strain>
    </source>
</reference>
<dbReference type="GO" id="GO:0006430">
    <property type="term" value="P:lysyl-tRNA aminoacylation"/>
    <property type="evidence" value="ECO:0007669"/>
    <property type="project" value="InterPro"/>
</dbReference>
<evidence type="ECO:0000256" key="3">
    <source>
        <dbReference type="ARBA" id="ARBA00022840"/>
    </source>
</evidence>
<dbReference type="SUPFAM" id="SSF55681">
    <property type="entry name" value="Class II aaRS and biotin synthetases"/>
    <property type="match status" value="1"/>
</dbReference>
<dbReference type="GO" id="GO:0005524">
    <property type="term" value="F:ATP binding"/>
    <property type="evidence" value="ECO:0007669"/>
    <property type="project" value="UniProtKB-KW"/>
</dbReference>
<keyword evidence="2" id="KW-0547">Nucleotide-binding</keyword>
<evidence type="ECO:0000259" key="6">
    <source>
        <dbReference type="PROSITE" id="PS50862"/>
    </source>
</evidence>
<evidence type="ECO:0000256" key="1">
    <source>
        <dbReference type="ARBA" id="ARBA00022598"/>
    </source>
</evidence>
<dbReference type="Proteomes" id="UP000004947">
    <property type="component" value="Unassembled WGS sequence"/>
</dbReference>
<dbReference type="Gene3D" id="3.30.930.10">
    <property type="entry name" value="Bira Bifunctional Protein, Domain 2"/>
    <property type="match status" value="1"/>
</dbReference>
<dbReference type="RefSeq" id="WP_007280679.1">
    <property type="nucleotide sequence ID" value="NZ_ABCK01000028.1"/>
</dbReference>
<evidence type="ECO:0000313" key="7">
    <source>
        <dbReference type="EMBL" id="EDM25524.1"/>
    </source>
</evidence>
<evidence type="ECO:0000313" key="8">
    <source>
        <dbReference type="Proteomes" id="UP000004947"/>
    </source>
</evidence>